<evidence type="ECO:0000313" key="2">
    <source>
        <dbReference type="EMBL" id="GAF72061.1"/>
    </source>
</evidence>
<feature type="compositionally biased region" description="Basic and acidic residues" evidence="1">
    <location>
        <begin position="45"/>
        <end position="62"/>
    </location>
</feature>
<dbReference type="EMBL" id="BARS01005351">
    <property type="protein sequence ID" value="GAF72061.1"/>
    <property type="molecule type" value="Genomic_DNA"/>
</dbReference>
<organism evidence="2">
    <name type="scientific">marine sediment metagenome</name>
    <dbReference type="NCBI Taxonomy" id="412755"/>
    <lineage>
        <taxon>unclassified sequences</taxon>
        <taxon>metagenomes</taxon>
        <taxon>ecological metagenomes</taxon>
    </lineage>
</organism>
<proteinExistence type="predicted"/>
<name>X0SA76_9ZZZZ</name>
<gene>
    <name evidence="2" type="ORF">S01H1_10489</name>
</gene>
<comment type="caution">
    <text evidence="2">The sequence shown here is derived from an EMBL/GenBank/DDBJ whole genome shotgun (WGS) entry which is preliminary data.</text>
</comment>
<dbReference type="AlphaFoldDB" id="X0SA76"/>
<protein>
    <submittedName>
        <fullName evidence="2">Uncharacterized protein</fullName>
    </submittedName>
</protein>
<feature type="region of interest" description="Disordered" evidence="1">
    <location>
        <begin position="45"/>
        <end position="76"/>
    </location>
</feature>
<accession>X0SA76</accession>
<sequence>MRKLDLSAFDETPKVNGLDLSAFGKPQQPSPVDDYSKHFERFKKPTKPEDFIKTEPTDDGVFRETPPLKPELPEMLTPEQLGALPKRETYGEELKTARKIGTLQTEMGHIKGQQIFEGIFTPESEKRFKRIKEELRLITP</sequence>
<feature type="non-terminal residue" evidence="2">
    <location>
        <position position="140"/>
    </location>
</feature>
<evidence type="ECO:0000256" key="1">
    <source>
        <dbReference type="SAM" id="MobiDB-lite"/>
    </source>
</evidence>
<reference evidence="2" key="1">
    <citation type="journal article" date="2014" name="Front. Microbiol.">
        <title>High frequency of phylogenetically diverse reductive dehalogenase-homologous genes in deep subseafloor sedimentary metagenomes.</title>
        <authorList>
            <person name="Kawai M."/>
            <person name="Futagami T."/>
            <person name="Toyoda A."/>
            <person name="Takaki Y."/>
            <person name="Nishi S."/>
            <person name="Hori S."/>
            <person name="Arai W."/>
            <person name="Tsubouchi T."/>
            <person name="Morono Y."/>
            <person name="Uchiyama I."/>
            <person name="Ito T."/>
            <person name="Fujiyama A."/>
            <person name="Inagaki F."/>
            <person name="Takami H."/>
        </authorList>
    </citation>
    <scope>NUCLEOTIDE SEQUENCE</scope>
    <source>
        <strain evidence="2">Expedition CK06-06</strain>
    </source>
</reference>